<evidence type="ECO:0000313" key="1">
    <source>
        <dbReference type="EMBL" id="RDI73333.1"/>
    </source>
</evidence>
<dbReference type="AlphaFoldDB" id="A0A7M2YTA9"/>
<dbReference type="EMBL" id="QQZY01000010">
    <property type="protein sequence ID" value="RDI73333.1"/>
    <property type="molecule type" value="Genomic_DNA"/>
</dbReference>
<dbReference type="Proteomes" id="UP000254134">
    <property type="component" value="Unassembled WGS sequence"/>
</dbReference>
<comment type="caution">
    <text evidence="1">The sequence shown here is derived from an EMBL/GenBank/DDBJ whole genome shotgun (WGS) entry which is preliminary data.</text>
</comment>
<proteinExistence type="predicted"/>
<dbReference type="RefSeq" id="WP_114797326.1">
    <property type="nucleotide sequence ID" value="NZ_QQZY01000010.1"/>
</dbReference>
<sequence length="97" mass="10885">MTAPVRVTLEREHLQAIGNARYMLAVLEQLGLDVRRTIDDLDEIVSAARAAMERVERQEWVGAKTDEPGRFCCGGYVFAWDSGQHSVRVDRLPKEGA</sequence>
<evidence type="ECO:0000313" key="2">
    <source>
        <dbReference type="Proteomes" id="UP000254134"/>
    </source>
</evidence>
<organism evidence="1 2">
    <name type="scientific">Gaiella occulta</name>
    <dbReference type="NCBI Taxonomy" id="1002870"/>
    <lineage>
        <taxon>Bacteria</taxon>
        <taxon>Bacillati</taxon>
        <taxon>Actinomycetota</taxon>
        <taxon>Thermoleophilia</taxon>
        <taxon>Gaiellales</taxon>
        <taxon>Gaiellaceae</taxon>
        <taxon>Gaiella</taxon>
    </lineage>
</organism>
<gene>
    <name evidence="1" type="ORF">Gocc_2933</name>
</gene>
<reference evidence="2" key="2">
    <citation type="journal article" date="2019" name="MicrobiologyOpen">
        <title>High-quality draft genome sequence of Gaiella occulta isolated from a 150 meter deep mineral water borehole and comparison with the genome sequences of other deep-branching lineages of the phylum Actinobacteria.</title>
        <authorList>
            <person name="Severino R."/>
            <person name="Froufe H.J.C."/>
            <person name="Barroso C."/>
            <person name="Albuquerque L."/>
            <person name="Lobo-da-Cunha A."/>
            <person name="da Costa M.S."/>
            <person name="Egas C."/>
        </authorList>
    </citation>
    <scope>NUCLEOTIDE SEQUENCE [LARGE SCALE GENOMIC DNA]</scope>
    <source>
        <strain evidence="2">F2-233</strain>
    </source>
</reference>
<reference evidence="1 2" key="1">
    <citation type="submission" date="2018-07" db="EMBL/GenBank/DDBJ databases">
        <title>High-quality-draft genome sequence of Gaiella occulta.</title>
        <authorList>
            <person name="Severino R."/>
            <person name="Froufe H.J.C."/>
            <person name="Rainey F.A."/>
            <person name="Barroso C."/>
            <person name="Albuquerque L."/>
            <person name="Lobo-Da-Cunha A."/>
            <person name="Da Costa M.S."/>
            <person name="Egas C."/>
        </authorList>
    </citation>
    <scope>NUCLEOTIDE SEQUENCE [LARGE SCALE GENOMIC DNA]</scope>
    <source>
        <strain evidence="1 2">F2-233</strain>
    </source>
</reference>
<name>A0A7M2YTA9_9ACTN</name>
<keyword evidence="2" id="KW-1185">Reference proteome</keyword>
<accession>A0A7M2YTA9</accession>
<protein>
    <submittedName>
        <fullName evidence="1">Uncharacterized protein</fullName>
    </submittedName>
</protein>